<dbReference type="AlphaFoldDB" id="A0A3S5GP41"/>
<sequence>MALSVGDDAQAPPHFVLFPYMAQGHILPIVDIARLLAARGVAATILLTPINSRRISPLIDRAAASGLPIRVALVKFPCAKVGLPEGCENFDMLPSTHDAIKLTTGAALMKDDVENLLKDRLHPRPTCLISDMLLPWTTNLALNLGIPRIVFHGTSCFAHAMWNVLEASESVKAVASDTEYFTVPDLPDTVQITKAQIRGTTTQITPDWYVVQQDFFEAERKSFGAVFNTFEDLELKYVEHYRKIRCERAWCIAPVSMCNKDEVDKAERGNRAAIDEHKCLTWLDSRDHGSVMFVCLGSLSRMDAGQMIKLGLALEASGRSFVWAVKKSTNEFKAWLSKENYEERVKGRGLLIHGWAPQLLILSHASIGGFLTHCGWNSIMEGISAGLPMATWPFFGEQFINEKFLVDVMKTAVSIGVMPVLFGEEYTVGAHVTSDEIRMAIDQVMDGGDEGKKRRERARKLGEMARRATAEDGLSYVDMTRLIQDVQNF</sequence>
<accession>A0A3S5GP41</accession>
<protein>
    <recommendedName>
        <fullName evidence="5">Glycosyltransferase</fullName>
        <ecNumber evidence="5">2.4.1.-</ecNumber>
    </recommendedName>
</protein>
<dbReference type="PANTHER" id="PTHR48047">
    <property type="entry name" value="GLYCOSYLTRANSFERASE"/>
    <property type="match status" value="1"/>
</dbReference>
<dbReference type="InterPro" id="IPR035595">
    <property type="entry name" value="UDP_glycos_trans_CS"/>
</dbReference>
<evidence type="ECO:0000256" key="3">
    <source>
        <dbReference type="ARBA" id="ARBA00022679"/>
    </source>
</evidence>
<dbReference type="EMBL" id="MF285066">
    <property type="protein sequence ID" value="AXL95241.1"/>
    <property type="molecule type" value="mRNA"/>
</dbReference>
<dbReference type="SUPFAM" id="SSF53756">
    <property type="entry name" value="UDP-Glycosyltransferase/glycogen phosphorylase"/>
    <property type="match status" value="1"/>
</dbReference>
<keyword evidence="2 4" id="KW-0328">Glycosyltransferase</keyword>
<dbReference type="PROSITE" id="PS00375">
    <property type="entry name" value="UDPGT"/>
    <property type="match status" value="1"/>
</dbReference>
<dbReference type="FunFam" id="3.40.50.2000:FF:000071">
    <property type="entry name" value="Glycosyltransferase"/>
    <property type="match status" value="1"/>
</dbReference>
<name>A0A3S5GP41_ANDPA</name>
<keyword evidence="3 4" id="KW-0808">Transferase</keyword>
<comment type="similarity">
    <text evidence="1 4">Belongs to the UDP-glycosyltransferase family.</text>
</comment>
<dbReference type="Gene3D" id="3.40.50.2000">
    <property type="entry name" value="Glycogen Phosphorylase B"/>
    <property type="match status" value="2"/>
</dbReference>
<evidence type="ECO:0000256" key="5">
    <source>
        <dbReference type="RuleBase" id="RU362057"/>
    </source>
</evidence>
<dbReference type="EC" id="2.4.1.-" evidence="5"/>
<organism evidence="6">
    <name type="scientific">Andrographis paniculata</name>
    <name type="common">Creat</name>
    <name type="synonym">Justicia paniculata</name>
    <dbReference type="NCBI Taxonomy" id="175694"/>
    <lineage>
        <taxon>Eukaryota</taxon>
        <taxon>Viridiplantae</taxon>
        <taxon>Streptophyta</taxon>
        <taxon>Embryophyta</taxon>
        <taxon>Tracheophyta</taxon>
        <taxon>Spermatophyta</taxon>
        <taxon>Magnoliopsida</taxon>
        <taxon>eudicotyledons</taxon>
        <taxon>Gunneridae</taxon>
        <taxon>Pentapetalae</taxon>
        <taxon>asterids</taxon>
        <taxon>lamiids</taxon>
        <taxon>Lamiales</taxon>
        <taxon>Acanthaceae</taxon>
        <taxon>Acanthoideae</taxon>
        <taxon>Andrographideae</taxon>
        <taxon>Andrographis</taxon>
    </lineage>
</organism>
<reference evidence="6" key="1">
    <citation type="journal article" date="2018" name="Plant J.">
        <title>The medicinal plant Andrographis paniculata genome provides insight into biosynthesis of the bioactive diterpenoid neoandrographolide.</title>
        <authorList>
            <person name="Sun W."/>
            <person name="Leng L."/>
            <person name="Yin Q."/>
            <person name="Xu M."/>
            <person name="Huang M."/>
            <person name="Xu Z."/>
            <person name="Zhang Y."/>
            <person name="Yao H."/>
            <person name="Wang C."/>
            <person name="Xiong C."/>
            <person name="Chen S."/>
            <person name="Jiang C."/>
            <person name="Xie N."/>
            <person name="Zheng X."/>
            <person name="Wang Y."/>
            <person name="Song C."/>
            <person name="Peters R.J."/>
            <person name="Chen S."/>
        </authorList>
    </citation>
    <scope>NUCLEOTIDE SEQUENCE</scope>
    <source>
        <strain evidence="6">CXL_10056</strain>
    </source>
</reference>
<dbReference type="Pfam" id="PF00201">
    <property type="entry name" value="UDPGT"/>
    <property type="match status" value="1"/>
</dbReference>
<dbReference type="FunFam" id="3.40.50.2000:FF:000047">
    <property type="entry name" value="Glycosyltransferase"/>
    <property type="match status" value="1"/>
</dbReference>
<dbReference type="CDD" id="cd03784">
    <property type="entry name" value="GT1_Gtf-like"/>
    <property type="match status" value="1"/>
</dbReference>
<evidence type="ECO:0000256" key="2">
    <source>
        <dbReference type="ARBA" id="ARBA00022676"/>
    </source>
</evidence>
<dbReference type="PANTHER" id="PTHR48047:SF229">
    <property type="entry name" value="UDP-GLYCOSYLTRANSFERASE 73C3-RELATED"/>
    <property type="match status" value="1"/>
</dbReference>
<evidence type="ECO:0000256" key="1">
    <source>
        <dbReference type="ARBA" id="ARBA00009995"/>
    </source>
</evidence>
<dbReference type="GO" id="GO:0035251">
    <property type="term" value="F:UDP-glucosyltransferase activity"/>
    <property type="evidence" value="ECO:0007669"/>
    <property type="project" value="TreeGrafter"/>
</dbReference>
<evidence type="ECO:0000313" key="6">
    <source>
        <dbReference type="EMBL" id="AXL95241.1"/>
    </source>
</evidence>
<evidence type="ECO:0000256" key="4">
    <source>
        <dbReference type="RuleBase" id="RU003718"/>
    </source>
</evidence>
<proteinExistence type="evidence at transcript level"/>
<dbReference type="InterPro" id="IPR002213">
    <property type="entry name" value="UDP_glucos_trans"/>
</dbReference>